<dbReference type="OrthoDB" id="853777at2"/>
<organism evidence="1 2">
    <name type="scientific">Pontibacter indicus</name>
    <dbReference type="NCBI Taxonomy" id="1317125"/>
    <lineage>
        <taxon>Bacteria</taxon>
        <taxon>Pseudomonadati</taxon>
        <taxon>Bacteroidota</taxon>
        <taxon>Cytophagia</taxon>
        <taxon>Cytophagales</taxon>
        <taxon>Hymenobacteraceae</taxon>
        <taxon>Pontibacter</taxon>
    </lineage>
</organism>
<dbReference type="AlphaFoldDB" id="A0A1R3XPS2"/>
<evidence type="ECO:0000313" key="2">
    <source>
        <dbReference type="Proteomes" id="UP000187181"/>
    </source>
</evidence>
<protein>
    <submittedName>
        <fullName evidence="1">Uncharacterized protein</fullName>
    </submittedName>
</protein>
<dbReference type="Proteomes" id="UP000187181">
    <property type="component" value="Unassembled WGS sequence"/>
</dbReference>
<gene>
    <name evidence="1" type="ORF">SAMN05444128_3280</name>
</gene>
<evidence type="ECO:0000313" key="1">
    <source>
        <dbReference type="EMBL" id="SIT93867.1"/>
    </source>
</evidence>
<sequence>MKVLFVIAATVSCFGLAMQPASKNTQPINAAIASHVEMEVEKPVMTVLLDTVVITPVAPHAVAANVR</sequence>
<dbReference type="RefSeq" id="WP_076671027.1">
    <property type="nucleotide sequence ID" value="NZ_FTPP01000003.1"/>
</dbReference>
<dbReference type="EMBL" id="FTPP01000003">
    <property type="protein sequence ID" value="SIT93867.1"/>
    <property type="molecule type" value="Genomic_DNA"/>
</dbReference>
<keyword evidence="2" id="KW-1185">Reference proteome</keyword>
<proteinExistence type="predicted"/>
<accession>A0A1R3XPS2</accession>
<reference evidence="2" key="1">
    <citation type="submission" date="2017-01" db="EMBL/GenBank/DDBJ databases">
        <authorList>
            <person name="Varghese N."/>
            <person name="Submissions S."/>
        </authorList>
    </citation>
    <scope>NUCLEOTIDE SEQUENCE [LARGE SCALE GENOMIC DNA]</scope>
    <source>
        <strain evidence="2">LP100</strain>
    </source>
</reference>
<name>A0A1R3XPS2_9BACT</name>